<dbReference type="AlphaFoldDB" id="T1J7U8"/>
<feature type="transmembrane region" description="Helical" evidence="9">
    <location>
        <begin position="158"/>
        <end position="182"/>
    </location>
</feature>
<evidence type="ECO:0000256" key="6">
    <source>
        <dbReference type="ARBA" id="ARBA00023136"/>
    </source>
</evidence>
<dbReference type="SUPFAM" id="SSF81321">
    <property type="entry name" value="Family A G protein-coupled receptor-like"/>
    <property type="match status" value="1"/>
</dbReference>
<dbReference type="EMBL" id="JH431944">
    <property type="status" value="NOT_ANNOTATED_CDS"/>
    <property type="molecule type" value="Genomic_DNA"/>
</dbReference>
<dbReference type="PROSITE" id="PS50262">
    <property type="entry name" value="G_PROTEIN_RECEP_F1_2"/>
    <property type="match status" value="1"/>
</dbReference>
<dbReference type="InterPro" id="IPR017452">
    <property type="entry name" value="GPCR_Rhodpsn_7TM"/>
</dbReference>
<keyword evidence="6 9" id="KW-0472">Membrane</keyword>
<dbReference type="GO" id="GO:0004930">
    <property type="term" value="F:G protein-coupled receptor activity"/>
    <property type="evidence" value="ECO:0007669"/>
    <property type="project" value="UniProtKB-KW"/>
</dbReference>
<evidence type="ECO:0000313" key="11">
    <source>
        <dbReference type="EnsemblMetazoa" id="SMAR009753-PA"/>
    </source>
</evidence>
<evidence type="ECO:0000256" key="1">
    <source>
        <dbReference type="ARBA" id="ARBA00004651"/>
    </source>
</evidence>
<name>T1J7U8_STRMM</name>
<dbReference type="GO" id="GO:0005886">
    <property type="term" value="C:plasma membrane"/>
    <property type="evidence" value="ECO:0007669"/>
    <property type="project" value="UniProtKB-SubCell"/>
</dbReference>
<evidence type="ECO:0000256" key="7">
    <source>
        <dbReference type="ARBA" id="ARBA00023170"/>
    </source>
</evidence>
<sequence>MHNLHFTIPFCAQTFTSGVLTFLVLWTLVGFHYNRYLAVSIPFHYVHVINRKRVLIFLIFQWICGVLLTLPLVAIEKLELISWTWYNAVYASGALCLPIIVIIICNVRCFLIARFHRHRIISALYEVSVRAQAAITPNQKSSPYYLHQFKGSCEIIKCLCPLIFLYTPLFVIFVAESGSLFVPMEIRVMSNILFCSAPVCHGLMYGICSKILKKKLKEILNRQLYQSEVNIEAIQRQSSVNRSSLRTAKTQHVILRFMQET</sequence>
<feature type="transmembrane region" description="Helical" evidence="9">
    <location>
        <begin position="54"/>
        <end position="75"/>
    </location>
</feature>
<dbReference type="STRING" id="126957.T1J7U8"/>
<keyword evidence="5" id="KW-0297">G-protein coupled receptor</keyword>
<dbReference type="eggNOG" id="KOG3656">
    <property type="taxonomic scope" value="Eukaryota"/>
</dbReference>
<keyword evidence="3 9" id="KW-0812">Transmembrane</keyword>
<dbReference type="InterPro" id="IPR050569">
    <property type="entry name" value="TAAR"/>
</dbReference>
<dbReference type="PhylomeDB" id="T1J7U8"/>
<keyword evidence="4 9" id="KW-1133">Transmembrane helix</keyword>
<evidence type="ECO:0000256" key="9">
    <source>
        <dbReference type="SAM" id="Phobius"/>
    </source>
</evidence>
<dbReference type="PANTHER" id="PTHR24249:SF406">
    <property type="entry name" value="G-PROTEIN COUPLED RECEPTORS FAMILY 1 PROFILE DOMAIN-CONTAINING PROTEIN"/>
    <property type="match status" value="1"/>
</dbReference>
<feature type="domain" description="G-protein coupled receptors family 1 profile" evidence="10">
    <location>
        <begin position="25"/>
        <end position="205"/>
    </location>
</feature>
<dbReference type="Gene3D" id="1.20.1070.10">
    <property type="entry name" value="Rhodopsin 7-helix transmembrane proteins"/>
    <property type="match status" value="1"/>
</dbReference>
<keyword evidence="7" id="KW-0675">Receptor</keyword>
<protein>
    <recommendedName>
        <fullName evidence="10">G-protein coupled receptors family 1 profile domain-containing protein</fullName>
    </recommendedName>
</protein>
<keyword evidence="12" id="KW-1185">Reference proteome</keyword>
<evidence type="ECO:0000256" key="8">
    <source>
        <dbReference type="ARBA" id="ARBA00023224"/>
    </source>
</evidence>
<dbReference type="OMA" id="NWIDSEN"/>
<dbReference type="HOGENOM" id="CLU_1066784_0_0_1"/>
<evidence type="ECO:0000256" key="5">
    <source>
        <dbReference type="ARBA" id="ARBA00023040"/>
    </source>
</evidence>
<evidence type="ECO:0000256" key="4">
    <source>
        <dbReference type="ARBA" id="ARBA00022989"/>
    </source>
</evidence>
<feature type="transmembrane region" description="Helical" evidence="9">
    <location>
        <begin position="188"/>
        <end position="208"/>
    </location>
</feature>
<evidence type="ECO:0000256" key="2">
    <source>
        <dbReference type="ARBA" id="ARBA00022475"/>
    </source>
</evidence>
<accession>T1J7U8</accession>
<keyword evidence="8" id="KW-0807">Transducer</keyword>
<dbReference type="PANTHER" id="PTHR24249">
    <property type="entry name" value="HISTAMINE RECEPTOR-RELATED G-PROTEIN COUPLED RECEPTOR"/>
    <property type="match status" value="1"/>
</dbReference>
<organism evidence="11 12">
    <name type="scientific">Strigamia maritima</name>
    <name type="common">European centipede</name>
    <name type="synonym">Geophilus maritimus</name>
    <dbReference type="NCBI Taxonomy" id="126957"/>
    <lineage>
        <taxon>Eukaryota</taxon>
        <taxon>Metazoa</taxon>
        <taxon>Ecdysozoa</taxon>
        <taxon>Arthropoda</taxon>
        <taxon>Myriapoda</taxon>
        <taxon>Chilopoda</taxon>
        <taxon>Pleurostigmophora</taxon>
        <taxon>Geophilomorpha</taxon>
        <taxon>Linotaeniidae</taxon>
        <taxon>Strigamia</taxon>
    </lineage>
</organism>
<feature type="transmembrane region" description="Helical" evidence="9">
    <location>
        <begin position="87"/>
        <end position="111"/>
    </location>
</feature>
<dbReference type="EnsemblMetazoa" id="SMAR009753-RA">
    <property type="protein sequence ID" value="SMAR009753-PA"/>
    <property type="gene ID" value="SMAR009753"/>
</dbReference>
<evidence type="ECO:0000256" key="3">
    <source>
        <dbReference type="ARBA" id="ARBA00022692"/>
    </source>
</evidence>
<comment type="subcellular location">
    <subcellularLocation>
        <location evidence="1">Cell membrane</location>
        <topology evidence="1">Multi-pass membrane protein</topology>
    </subcellularLocation>
</comment>
<dbReference type="Proteomes" id="UP000014500">
    <property type="component" value="Unassembled WGS sequence"/>
</dbReference>
<reference evidence="11" key="2">
    <citation type="submission" date="2015-02" db="UniProtKB">
        <authorList>
            <consortium name="EnsemblMetazoa"/>
        </authorList>
    </citation>
    <scope>IDENTIFICATION</scope>
</reference>
<evidence type="ECO:0000313" key="12">
    <source>
        <dbReference type="Proteomes" id="UP000014500"/>
    </source>
</evidence>
<evidence type="ECO:0000259" key="10">
    <source>
        <dbReference type="PROSITE" id="PS50262"/>
    </source>
</evidence>
<keyword evidence="2" id="KW-1003">Cell membrane</keyword>
<reference evidence="12" key="1">
    <citation type="submission" date="2011-05" db="EMBL/GenBank/DDBJ databases">
        <authorList>
            <person name="Richards S.R."/>
            <person name="Qu J."/>
            <person name="Jiang H."/>
            <person name="Jhangiani S.N."/>
            <person name="Agravi P."/>
            <person name="Goodspeed R."/>
            <person name="Gross S."/>
            <person name="Mandapat C."/>
            <person name="Jackson L."/>
            <person name="Mathew T."/>
            <person name="Pu L."/>
            <person name="Thornton R."/>
            <person name="Saada N."/>
            <person name="Wilczek-Boney K.B."/>
            <person name="Lee S."/>
            <person name="Kovar C."/>
            <person name="Wu Y."/>
            <person name="Scherer S.E."/>
            <person name="Worley K.C."/>
            <person name="Muzny D.M."/>
            <person name="Gibbs R."/>
        </authorList>
    </citation>
    <scope>NUCLEOTIDE SEQUENCE</scope>
    <source>
        <strain evidence="12">Brora</strain>
    </source>
</reference>
<proteinExistence type="predicted"/>
<feature type="transmembrane region" description="Helical" evidence="9">
    <location>
        <begin position="6"/>
        <end position="33"/>
    </location>
</feature>